<proteinExistence type="inferred from homology"/>
<dbReference type="Pfam" id="PF01330">
    <property type="entry name" value="RuvA_N"/>
    <property type="match status" value="1"/>
</dbReference>
<evidence type="ECO:0000256" key="1">
    <source>
        <dbReference type="ARBA" id="ARBA00022490"/>
    </source>
</evidence>
<sequence>MISSVRGTVLSTHDGNVVIEVGGVGLAVQVTPEHELALRVGEPAFVHTSLIVREDALSLFGFETSEQLEIFELLLSVNGVGPKSALGVLSTLGPGQVAAAVENEDDKAFRAVSGIGPKTAKLIILSLAGKVTSLAYADDASASPRSGSGEDVIVALTGLGWAERDAESALTAVLTAQPDLATAPVQTLLRLALAQLGPATSKGGRA</sequence>
<dbReference type="GO" id="GO:0000400">
    <property type="term" value="F:four-way junction DNA binding"/>
    <property type="evidence" value="ECO:0007669"/>
    <property type="project" value="UniProtKB-UniRule"/>
</dbReference>
<evidence type="ECO:0000256" key="2">
    <source>
        <dbReference type="ARBA" id="ARBA00022763"/>
    </source>
</evidence>
<comment type="caution">
    <text evidence="8">The sequence shown here is derived from an EMBL/GenBank/DDBJ whole genome shotgun (WGS) entry which is preliminary data.</text>
</comment>
<keyword evidence="3 6" id="KW-0238">DNA-binding</keyword>
<protein>
    <recommendedName>
        <fullName evidence="6">Holliday junction branch migration complex subunit RuvA</fullName>
    </recommendedName>
</protein>
<keyword evidence="5 6" id="KW-0234">DNA repair</keyword>
<dbReference type="RefSeq" id="WP_098407662.1">
    <property type="nucleotide sequence ID" value="NZ_PDJE01000001.1"/>
</dbReference>
<comment type="function">
    <text evidence="6">The RuvA-RuvB-RuvC complex processes Holliday junction (HJ) DNA during genetic recombination and DNA repair, while the RuvA-RuvB complex plays an important role in the rescue of blocked DNA replication forks via replication fork reversal (RFR). RuvA specifically binds to HJ cruciform DNA, conferring on it an open structure. The RuvB hexamer acts as an ATP-dependent pump, pulling dsDNA into and through the RuvAB complex. HJ branch migration allows RuvC to scan DNA until it finds its consensus sequence, where it cleaves and resolves the cruciform DNA.</text>
</comment>
<dbReference type="SUPFAM" id="SSF47781">
    <property type="entry name" value="RuvA domain 2-like"/>
    <property type="match status" value="1"/>
</dbReference>
<feature type="domain" description="Helix-hairpin-helix DNA-binding motif class 1" evidence="7">
    <location>
        <begin position="107"/>
        <end position="126"/>
    </location>
</feature>
<dbReference type="InterPro" id="IPR036267">
    <property type="entry name" value="RuvA_C_sf"/>
</dbReference>
<dbReference type="InterPro" id="IPR011114">
    <property type="entry name" value="RuvA_C"/>
</dbReference>
<dbReference type="NCBIfam" id="TIGR00084">
    <property type="entry name" value="ruvA"/>
    <property type="match status" value="1"/>
</dbReference>
<dbReference type="Pfam" id="PF07499">
    <property type="entry name" value="RuvA_C"/>
    <property type="match status" value="1"/>
</dbReference>
<dbReference type="SUPFAM" id="SSF46929">
    <property type="entry name" value="DNA helicase RuvA subunit, C-terminal domain"/>
    <property type="match status" value="1"/>
</dbReference>
<dbReference type="InterPro" id="IPR012340">
    <property type="entry name" value="NA-bd_OB-fold"/>
</dbReference>
<dbReference type="EMBL" id="PDJE01000001">
    <property type="protein sequence ID" value="PFG31292.1"/>
    <property type="molecule type" value="Genomic_DNA"/>
</dbReference>
<dbReference type="SMART" id="SM00278">
    <property type="entry name" value="HhH1"/>
    <property type="match status" value="2"/>
</dbReference>
<dbReference type="Gene3D" id="1.10.150.20">
    <property type="entry name" value="5' to 3' exonuclease, C-terminal subdomain"/>
    <property type="match status" value="1"/>
</dbReference>
<keyword evidence="2 6" id="KW-0227">DNA damage</keyword>
<evidence type="ECO:0000256" key="5">
    <source>
        <dbReference type="ARBA" id="ARBA00023204"/>
    </source>
</evidence>
<evidence type="ECO:0000313" key="8">
    <source>
        <dbReference type="EMBL" id="PFG31292.1"/>
    </source>
</evidence>
<dbReference type="InterPro" id="IPR013849">
    <property type="entry name" value="DNA_helicase_Holl-junc_RuvA_I"/>
</dbReference>
<name>A0A2A9DZ88_9MICO</name>
<comment type="similarity">
    <text evidence="6">Belongs to the RuvA family.</text>
</comment>
<dbReference type="InterPro" id="IPR010994">
    <property type="entry name" value="RuvA_2-like"/>
</dbReference>
<dbReference type="GO" id="GO:0009378">
    <property type="term" value="F:four-way junction helicase activity"/>
    <property type="evidence" value="ECO:0007669"/>
    <property type="project" value="InterPro"/>
</dbReference>
<dbReference type="SUPFAM" id="SSF50249">
    <property type="entry name" value="Nucleic acid-binding proteins"/>
    <property type="match status" value="1"/>
</dbReference>
<evidence type="ECO:0000256" key="6">
    <source>
        <dbReference type="HAMAP-Rule" id="MF_00031"/>
    </source>
</evidence>
<dbReference type="AlphaFoldDB" id="A0A2A9DZ88"/>
<dbReference type="CDD" id="cd14332">
    <property type="entry name" value="UBA_RuvA_C"/>
    <property type="match status" value="1"/>
</dbReference>
<reference evidence="8 9" key="1">
    <citation type="submission" date="2017-10" db="EMBL/GenBank/DDBJ databases">
        <title>Sequencing the genomes of 1000 actinobacteria strains.</title>
        <authorList>
            <person name="Klenk H.-P."/>
        </authorList>
    </citation>
    <scope>NUCLEOTIDE SEQUENCE [LARGE SCALE GENOMIC DNA]</scope>
    <source>
        <strain evidence="8 9">DSM 21798</strain>
    </source>
</reference>
<keyword evidence="8" id="KW-0547">Nucleotide-binding</keyword>
<accession>A0A2A9DZ88</accession>
<keyword evidence="8" id="KW-0347">Helicase</keyword>
<dbReference type="InterPro" id="IPR000085">
    <property type="entry name" value="RuvA"/>
</dbReference>
<dbReference type="Pfam" id="PF14520">
    <property type="entry name" value="HHH_5"/>
    <property type="match status" value="1"/>
</dbReference>
<keyword evidence="8" id="KW-0067">ATP-binding</keyword>
<keyword evidence="1 6" id="KW-0963">Cytoplasm</keyword>
<gene>
    <name evidence="6" type="primary">ruvA</name>
    <name evidence="8" type="ORF">ATJ78_2257</name>
</gene>
<dbReference type="Gene3D" id="1.10.8.10">
    <property type="entry name" value="DNA helicase RuvA subunit, C-terminal domain"/>
    <property type="match status" value="1"/>
</dbReference>
<comment type="subcellular location">
    <subcellularLocation>
        <location evidence="6">Cytoplasm</location>
    </subcellularLocation>
</comment>
<dbReference type="GO" id="GO:0005524">
    <property type="term" value="F:ATP binding"/>
    <property type="evidence" value="ECO:0007669"/>
    <property type="project" value="InterPro"/>
</dbReference>
<organism evidence="8 9">
    <name type="scientific">Paramicrobacterium agarici</name>
    <dbReference type="NCBI Taxonomy" id="630514"/>
    <lineage>
        <taxon>Bacteria</taxon>
        <taxon>Bacillati</taxon>
        <taxon>Actinomycetota</taxon>
        <taxon>Actinomycetes</taxon>
        <taxon>Micrococcales</taxon>
        <taxon>Microbacteriaceae</taxon>
        <taxon>Paramicrobacterium</taxon>
    </lineage>
</organism>
<comment type="domain">
    <text evidence="6">Has three domains with a flexible linker between the domains II and III and assumes an 'L' shape. Domain III is highly mobile and contacts RuvB.</text>
</comment>
<dbReference type="Gene3D" id="2.40.50.140">
    <property type="entry name" value="Nucleic acid-binding proteins"/>
    <property type="match status" value="1"/>
</dbReference>
<dbReference type="GO" id="GO:0005737">
    <property type="term" value="C:cytoplasm"/>
    <property type="evidence" value="ECO:0007669"/>
    <property type="project" value="UniProtKB-SubCell"/>
</dbReference>
<evidence type="ECO:0000256" key="4">
    <source>
        <dbReference type="ARBA" id="ARBA00023172"/>
    </source>
</evidence>
<dbReference type="HAMAP" id="MF_00031">
    <property type="entry name" value="DNA_HJ_migration_RuvA"/>
    <property type="match status" value="1"/>
</dbReference>
<keyword evidence="4 6" id="KW-0233">DNA recombination</keyword>
<evidence type="ECO:0000313" key="9">
    <source>
        <dbReference type="Proteomes" id="UP000221369"/>
    </source>
</evidence>
<dbReference type="GO" id="GO:0006281">
    <property type="term" value="P:DNA repair"/>
    <property type="evidence" value="ECO:0007669"/>
    <property type="project" value="UniProtKB-UniRule"/>
</dbReference>
<dbReference type="GO" id="GO:0009379">
    <property type="term" value="C:Holliday junction helicase complex"/>
    <property type="evidence" value="ECO:0007669"/>
    <property type="project" value="InterPro"/>
</dbReference>
<dbReference type="GO" id="GO:0048476">
    <property type="term" value="C:Holliday junction resolvase complex"/>
    <property type="evidence" value="ECO:0007669"/>
    <property type="project" value="UniProtKB-UniRule"/>
</dbReference>
<comment type="subunit">
    <text evidence="6">Homotetramer. Forms an RuvA(8)-RuvB(12)-Holliday junction (HJ) complex. HJ DNA is sandwiched between 2 RuvA tetramers; dsDNA enters through RuvA and exits via RuvB. An RuvB hexamer assembles on each DNA strand where it exits the tetramer. Each RuvB hexamer is contacted by two RuvA subunits (via domain III) on 2 adjacent RuvB subunits; this complex drives branch migration. In the full resolvosome a probable DNA-RuvA(4)-RuvB(12)-RuvC(2) complex forms which resolves the HJ.</text>
</comment>
<evidence type="ECO:0000256" key="3">
    <source>
        <dbReference type="ARBA" id="ARBA00023125"/>
    </source>
</evidence>
<feature type="region of interest" description="Domain III" evidence="6">
    <location>
        <begin position="146"/>
        <end position="206"/>
    </location>
</feature>
<keyword evidence="8" id="KW-0378">Hydrolase</keyword>
<dbReference type="Proteomes" id="UP000221369">
    <property type="component" value="Unassembled WGS sequence"/>
</dbReference>
<comment type="caution">
    <text evidence="6">Lacks conserved residue(s) required for the propagation of feature annotation.</text>
</comment>
<dbReference type="GO" id="GO:0006310">
    <property type="term" value="P:DNA recombination"/>
    <property type="evidence" value="ECO:0007669"/>
    <property type="project" value="UniProtKB-UniRule"/>
</dbReference>
<dbReference type="InterPro" id="IPR003583">
    <property type="entry name" value="Hlx-hairpin-Hlx_DNA-bd_motif"/>
</dbReference>
<feature type="domain" description="Helix-hairpin-helix DNA-binding motif class 1" evidence="7">
    <location>
        <begin position="72"/>
        <end position="91"/>
    </location>
</feature>
<evidence type="ECO:0000259" key="7">
    <source>
        <dbReference type="SMART" id="SM00278"/>
    </source>
</evidence>
<keyword evidence="9" id="KW-1185">Reference proteome</keyword>